<accession>A0A1P8U912</accession>
<dbReference type="KEGG" id="maur:BOH66_10090"/>
<name>A0A1P8U912_9MICO</name>
<evidence type="ECO:0000313" key="2">
    <source>
        <dbReference type="Proteomes" id="UP000187185"/>
    </source>
</evidence>
<dbReference type="RefSeq" id="WP_076690857.1">
    <property type="nucleotide sequence ID" value="NZ_CP018762.1"/>
</dbReference>
<gene>
    <name evidence="1" type="ORF">BOH66_10090</name>
</gene>
<sequence length="105" mass="11233">MENDVAIDRTALEQAKIILGASIGQYGLYAEDTWRRDTGIGNPCGRTLLRVALENALGEALMRVRGDVADGDELAAGLQTVLDAFADLDATLGRGWNRDDVADLA</sequence>
<reference evidence="1 2" key="1">
    <citation type="submission" date="2016-12" db="EMBL/GenBank/DDBJ databases">
        <title>Complete genome sequence of Microbacterium aurum KACC 15219.</title>
        <authorList>
            <person name="Jung Y."/>
            <person name="Shin J.-H."/>
            <person name="Lee Y.-J."/>
            <person name="Yi H."/>
            <person name="Bahn Y.-S."/>
            <person name="Kim J.F."/>
            <person name="Lee D.-W."/>
        </authorList>
    </citation>
    <scope>NUCLEOTIDE SEQUENCE [LARGE SCALE GENOMIC DNA]</scope>
    <source>
        <strain evidence="1 2">KACC 15219</strain>
    </source>
</reference>
<dbReference type="STRING" id="36805.BOH66_10090"/>
<protein>
    <submittedName>
        <fullName evidence="1">Uncharacterized protein</fullName>
    </submittedName>
</protein>
<organism evidence="1 2">
    <name type="scientific">Microbacterium aurum</name>
    <dbReference type="NCBI Taxonomy" id="36805"/>
    <lineage>
        <taxon>Bacteria</taxon>
        <taxon>Bacillati</taxon>
        <taxon>Actinomycetota</taxon>
        <taxon>Actinomycetes</taxon>
        <taxon>Micrococcales</taxon>
        <taxon>Microbacteriaceae</taxon>
        <taxon>Microbacterium</taxon>
    </lineage>
</organism>
<evidence type="ECO:0000313" key="1">
    <source>
        <dbReference type="EMBL" id="APZ34546.1"/>
    </source>
</evidence>
<proteinExistence type="predicted"/>
<dbReference type="AlphaFoldDB" id="A0A1P8U912"/>
<dbReference type="OrthoDB" id="5081824at2"/>
<dbReference type="EMBL" id="CP018762">
    <property type="protein sequence ID" value="APZ34546.1"/>
    <property type="molecule type" value="Genomic_DNA"/>
</dbReference>
<dbReference type="Proteomes" id="UP000187185">
    <property type="component" value="Chromosome"/>
</dbReference>
<keyword evidence="2" id="KW-1185">Reference proteome</keyword>